<dbReference type="PROSITE" id="PS50600">
    <property type="entry name" value="ULP_PROTEASE"/>
    <property type="match status" value="1"/>
</dbReference>
<keyword evidence="2" id="KW-0597">Phosphoprotein</keyword>
<proteinExistence type="inferred from homology"/>
<comment type="similarity">
    <text evidence="1">Belongs to the peptidase C48 family.</text>
</comment>
<dbReference type="GeneTree" id="ENSGT00940000155724"/>
<evidence type="ECO:0000256" key="5">
    <source>
        <dbReference type="ARBA" id="ARBA00022801"/>
    </source>
</evidence>
<dbReference type="PANTHER" id="PTHR46896:SF3">
    <property type="entry name" value="FI06413P-RELATED"/>
    <property type="match status" value="1"/>
</dbReference>
<dbReference type="GO" id="GO:0070139">
    <property type="term" value="F:SUMO-specific endopeptidase activity"/>
    <property type="evidence" value="ECO:0007669"/>
    <property type="project" value="TreeGrafter"/>
</dbReference>
<evidence type="ECO:0000256" key="1">
    <source>
        <dbReference type="ARBA" id="ARBA00005234"/>
    </source>
</evidence>
<dbReference type="FunFam" id="1.10.418.20:FF:000004">
    <property type="entry name" value="sentrin-specific protease 7 isoform X1"/>
    <property type="match status" value="1"/>
</dbReference>
<evidence type="ECO:0000259" key="6">
    <source>
        <dbReference type="PROSITE" id="PS50600"/>
    </source>
</evidence>
<keyword evidence="5" id="KW-0378">Hydrolase</keyword>
<dbReference type="SUPFAM" id="SSF54001">
    <property type="entry name" value="Cysteine proteinases"/>
    <property type="match status" value="1"/>
</dbReference>
<dbReference type="GO" id="GO:0016926">
    <property type="term" value="P:protein desumoylation"/>
    <property type="evidence" value="ECO:0007669"/>
    <property type="project" value="TreeGrafter"/>
</dbReference>
<dbReference type="InterPro" id="IPR003653">
    <property type="entry name" value="Peptidase_C48_C"/>
</dbReference>
<evidence type="ECO:0000313" key="7">
    <source>
        <dbReference type="Ensembl" id="ENSDCDP00010009988.1"/>
    </source>
</evidence>
<dbReference type="Proteomes" id="UP000694580">
    <property type="component" value="Chromosome 1"/>
</dbReference>
<keyword evidence="8" id="KW-1185">Reference proteome</keyword>
<reference evidence="7 8" key="1">
    <citation type="submission" date="2020-06" db="EMBL/GenBank/DDBJ databases">
        <authorList>
            <consortium name="Wellcome Sanger Institute Data Sharing"/>
        </authorList>
    </citation>
    <scope>NUCLEOTIDE SEQUENCE [LARGE SCALE GENOMIC DNA]</scope>
</reference>
<dbReference type="FunFam" id="1.10.418.20:FF:000001">
    <property type="entry name" value="sentrin-specific protease 6 isoform X1"/>
    <property type="match status" value="1"/>
</dbReference>
<dbReference type="AlphaFoldDB" id="A0AAY4AMA6"/>
<dbReference type="GO" id="GO:0005737">
    <property type="term" value="C:cytoplasm"/>
    <property type="evidence" value="ECO:0007669"/>
    <property type="project" value="TreeGrafter"/>
</dbReference>
<dbReference type="GO" id="GO:0006508">
    <property type="term" value="P:proteolysis"/>
    <property type="evidence" value="ECO:0007669"/>
    <property type="project" value="UniProtKB-KW"/>
</dbReference>
<sequence>ILFFQTTFTGLVVYPPPPAKGGISVTEEDLYRLDEGEFLNDVIIDFYLKFLVSEKLQKEDTDRTYIFSSFFFKHLTQEEWRAVLDDENVPMPERRHSRVKTWTRHVDLFQKDFIFVPINMSAHWFLAVICFPGRQNQDVEEQHSGCMDLPPVCEGGLKYLWSDQDICPPNPMSLFYRGSPDYTDINSSTQDNMATFENTINTGSVKLSCVLRPCILIMDSLGHYRSSVVKTLQEYLEVEWRTKKGTLRTFQQGAMEGYCPSVPQQDNFSDCGVYLLQYVESFFESPLQSFLAPMDLSHWFPQKVVKKKRYEIRKLILKMHKQQKTCKSFQVI</sequence>
<protein>
    <recommendedName>
        <fullName evidence="6">Ubiquitin-like protease family profile domain-containing protein</fullName>
    </recommendedName>
</protein>
<keyword evidence="3" id="KW-0645">Protease</keyword>
<reference evidence="7" key="2">
    <citation type="submission" date="2025-08" db="UniProtKB">
        <authorList>
            <consortium name="Ensembl"/>
        </authorList>
    </citation>
    <scope>IDENTIFICATION</scope>
</reference>
<evidence type="ECO:0000256" key="3">
    <source>
        <dbReference type="ARBA" id="ARBA00022670"/>
    </source>
</evidence>
<evidence type="ECO:0000256" key="4">
    <source>
        <dbReference type="ARBA" id="ARBA00022786"/>
    </source>
</evidence>
<dbReference type="PANTHER" id="PTHR46896">
    <property type="entry name" value="SENTRIN-SPECIFIC PROTEASE"/>
    <property type="match status" value="1"/>
</dbReference>
<organism evidence="7 8">
    <name type="scientific">Denticeps clupeoides</name>
    <name type="common">denticle herring</name>
    <dbReference type="NCBI Taxonomy" id="299321"/>
    <lineage>
        <taxon>Eukaryota</taxon>
        <taxon>Metazoa</taxon>
        <taxon>Chordata</taxon>
        <taxon>Craniata</taxon>
        <taxon>Vertebrata</taxon>
        <taxon>Euteleostomi</taxon>
        <taxon>Actinopterygii</taxon>
        <taxon>Neopterygii</taxon>
        <taxon>Teleostei</taxon>
        <taxon>Clupei</taxon>
        <taxon>Clupeiformes</taxon>
        <taxon>Denticipitoidei</taxon>
        <taxon>Denticipitidae</taxon>
        <taxon>Denticeps</taxon>
    </lineage>
</organism>
<keyword evidence="4" id="KW-0833">Ubl conjugation pathway</keyword>
<reference evidence="7" key="3">
    <citation type="submission" date="2025-09" db="UniProtKB">
        <authorList>
            <consortium name="Ensembl"/>
        </authorList>
    </citation>
    <scope>IDENTIFICATION</scope>
</reference>
<dbReference type="InterPro" id="IPR051947">
    <property type="entry name" value="Sentrin-specific_protease"/>
</dbReference>
<dbReference type="Ensembl" id="ENSDCDT00010010482.1">
    <property type="protein sequence ID" value="ENSDCDP00010009988.1"/>
    <property type="gene ID" value="ENSDCDG00010004435.1"/>
</dbReference>
<accession>A0AAY4AMA6</accession>
<dbReference type="Gene3D" id="1.10.418.20">
    <property type="match status" value="2"/>
</dbReference>
<dbReference type="GO" id="GO:0005634">
    <property type="term" value="C:nucleus"/>
    <property type="evidence" value="ECO:0007669"/>
    <property type="project" value="TreeGrafter"/>
</dbReference>
<dbReference type="Gene3D" id="3.30.310.130">
    <property type="entry name" value="Ubiquitin-related"/>
    <property type="match status" value="2"/>
</dbReference>
<evidence type="ECO:0000313" key="8">
    <source>
        <dbReference type="Proteomes" id="UP000694580"/>
    </source>
</evidence>
<feature type="domain" description="Ubiquitin-like protease family profile" evidence="6">
    <location>
        <begin position="23"/>
        <end position="282"/>
    </location>
</feature>
<dbReference type="Pfam" id="PF02902">
    <property type="entry name" value="Peptidase_C48"/>
    <property type="match status" value="1"/>
</dbReference>
<dbReference type="InterPro" id="IPR038765">
    <property type="entry name" value="Papain-like_cys_pep_sf"/>
</dbReference>
<evidence type="ECO:0000256" key="2">
    <source>
        <dbReference type="ARBA" id="ARBA00022553"/>
    </source>
</evidence>
<name>A0AAY4AMA6_9TELE</name>